<sequence length="90" mass="9335">MSSRPAHLAFLILVPSPGNTSLTSQGGRDYRLSLATVSSVDAAVRLARELTDQGVTAIELSASFGDAGEARVREAVGPSVKVGRVHYAAP</sequence>
<dbReference type="InterPro" id="IPR045441">
    <property type="entry name" value="DUF6506"/>
</dbReference>
<reference evidence="1 2" key="1">
    <citation type="submission" date="2021-05" db="EMBL/GenBank/DDBJ databases">
        <title>Petroleum and Energy Research Collection (APPE): ex situ preservation of microbial diversity associated with the oil industry and exploitation of its biotechnological potential.</title>
        <authorList>
            <person name="Paixao C.T.M."/>
            <person name="Gomes M.B."/>
            <person name="Oliveira V.M."/>
        </authorList>
    </citation>
    <scope>NUCLEOTIDE SEQUENCE [LARGE SCALE GENOMIC DNA]</scope>
    <source>
        <strain evidence="1 2">LIT2</strain>
    </source>
</reference>
<name>A0ABS7WTY8_9GAMM</name>
<evidence type="ECO:0000313" key="1">
    <source>
        <dbReference type="EMBL" id="MBZ9566086.1"/>
    </source>
</evidence>
<protein>
    <submittedName>
        <fullName evidence="1">Uncharacterized protein</fullName>
    </submittedName>
</protein>
<keyword evidence="2" id="KW-1185">Reference proteome</keyword>
<gene>
    <name evidence="1" type="ORF">KGQ91_00025</name>
</gene>
<dbReference type="RefSeq" id="WP_224416758.1">
    <property type="nucleotide sequence ID" value="NZ_JAGXFC010000001.1"/>
</dbReference>
<dbReference type="EMBL" id="JAGXFD010000001">
    <property type="protein sequence ID" value="MBZ9566086.1"/>
    <property type="molecule type" value="Genomic_DNA"/>
</dbReference>
<evidence type="ECO:0000313" key="2">
    <source>
        <dbReference type="Proteomes" id="UP001319883"/>
    </source>
</evidence>
<accession>A0ABS7WTY8</accession>
<comment type="caution">
    <text evidence="1">The sequence shown here is derived from an EMBL/GenBank/DDBJ whole genome shotgun (WGS) entry which is preliminary data.</text>
</comment>
<organism evidence="1 2">
    <name type="scientific">Modicisalibacter tunisiensis</name>
    <dbReference type="NCBI Taxonomy" id="390637"/>
    <lineage>
        <taxon>Bacteria</taxon>
        <taxon>Pseudomonadati</taxon>
        <taxon>Pseudomonadota</taxon>
        <taxon>Gammaproteobacteria</taxon>
        <taxon>Oceanospirillales</taxon>
        <taxon>Halomonadaceae</taxon>
        <taxon>Modicisalibacter</taxon>
    </lineage>
</organism>
<dbReference type="Proteomes" id="UP001319883">
    <property type="component" value="Unassembled WGS sequence"/>
</dbReference>
<proteinExistence type="predicted"/>
<dbReference type="Pfam" id="PF20116">
    <property type="entry name" value="DUF6506"/>
    <property type="match status" value="1"/>
</dbReference>